<keyword evidence="3" id="KW-1185">Reference proteome</keyword>
<keyword evidence="1" id="KW-0812">Transmembrane</keyword>
<organism evidence="2 3">
    <name type="scientific">Acinetobacter thutiue</name>
    <dbReference type="NCBI Taxonomy" id="2998078"/>
    <lineage>
        <taxon>Bacteria</taxon>
        <taxon>Pseudomonadati</taxon>
        <taxon>Pseudomonadota</taxon>
        <taxon>Gammaproteobacteria</taxon>
        <taxon>Moraxellales</taxon>
        <taxon>Moraxellaceae</taxon>
        <taxon>Acinetobacter</taxon>
    </lineage>
</organism>
<accession>A0ABT7WMQ9</accession>
<dbReference type="RefSeq" id="WP_267980216.1">
    <property type="nucleotide sequence ID" value="NZ_JAPQKF010000002.1"/>
</dbReference>
<sequence>MVISTILFPVIAFGLAIGVGRIGTIIMDDMRKDMDFTTDLDTRHELDAETRKGSIA</sequence>
<proteinExistence type="predicted"/>
<evidence type="ECO:0000313" key="2">
    <source>
        <dbReference type="EMBL" id="MDN0013966.1"/>
    </source>
</evidence>
<feature type="transmembrane region" description="Helical" evidence="1">
    <location>
        <begin position="6"/>
        <end position="27"/>
    </location>
</feature>
<dbReference type="Proteomes" id="UP001168524">
    <property type="component" value="Unassembled WGS sequence"/>
</dbReference>
<keyword evidence="1" id="KW-0472">Membrane</keyword>
<comment type="caution">
    <text evidence="2">The sequence shown here is derived from an EMBL/GenBank/DDBJ whole genome shotgun (WGS) entry which is preliminary data.</text>
</comment>
<keyword evidence="1" id="KW-1133">Transmembrane helix</keyword>
<evidence type="ECO:0000313" key="3">
    <source>
        <dbReference type="Proteomes" id="UP001168524"/>
    </source>
</evidence>
<dbReference type="EMBL" id="JAUDZE010000002">
    <property type="protein sequence ID" value="MDN0013966.1"/>
    <property type="molecule type" value="Genomic_DNA"/>
</dbReference>
<evidence type="ECO:0000256" key="1">
    <source>
        <dbReference type="SAM" id="Phobius"/>
    </source>
</evidence>
<name>A0ABT7WMQ9_9GAMM</name>
<gene>
    <name evidence="2" type="ORF">QTA56_06910</name>
</gene>
<reference evidence="2" key="1">
    <citation type="submission" date="2023-06" db="EMBL/GenBank/DDBJ databases">
        <title>Two novel species of Acinetobacter isolated from motorbike repairing workshop in Vietnam.</title>
        <authorList>
            <person name="Le N.T.T."/>
        </authorList>
    </citation>
    <scope>NUCLEOTIDE SEQUENCE</scope>
    <source>
        <strain evidence="2">VNH17</strain>
    </source>
</reference>
<protein>
    <submittedName>
        <fullName evidence="2">Uncharacterized protein</fullName>
    </submittedName>
</protein>